<proteinExistence type="predicted"/>
<evidence type="ECO:0000259" key="1">
    <source>
        <dbReference type="Pfam" id="PF03428"/>
    </source>
</evidence>
<reference evidence="2" key="1">
    <citation type="submission" date="2020-01" db="EMBL/GenBank/DDBJ databases">
        <authorList>
            <person name="Chen W.-M."/>
        </authorList>
    </citation>
    <scope>NUCLEOTIDE SEQUENCE</scope>
    <source>
        <strain evidence="2">CYK-10</strain>
    </source>
</reference>
<organism evidence="2 3">
    <name type="scientific">Stagnihabitans tardus</name>
    <dbReference type="NCBI Taxonomy" id="2699202"/>
    <lineage>
        <taxon>Bacteria</taxon>
        <taxon>Pseudomonadati</taxon>
        <taxon>Pseudomonadota</taxon>
        <taxon>Alphaproteobacteria</taxon>
        <taxon>Rhodobacterales</taxon>
        <taxon>Paracoccaceae</taxon>
        <taxon>Stagnihabitans</taxon>
    </lineage>
</organism>
<dbReference type="Pfam" id="PF03428">
    <property type="entry name" value="RP-C"/>
    <property type="match status" value="1"/>
</dbReference>
<dbReference type="AlphaFoldDB" id="A0AAE4YGC4"/>
<accession>A0AAE4YGC4</accession>
<dbReference type="RefSeq" id="WP_168776022.1">
    <property type="nucleotide sequence ID" value="NZ_JAABNR010000019.1"/>
</dbReference>
<evidence type="ECO:0000313" key="2">
    <source>
        <dbReference type="EMBL" id="NBZ89220.1"/>
    </source>
</evidence>
<dbReference type="Proteomes" id="UP001193501">
    <property type="component" value="Unassembled WGS sequence"/>
</dbReference>
<protein>
    <submittedName>
        <fullName evidence="2">Replication protein C</fullName>
    </submittedName>
</protein>
<name>A0AAE4YGC4_9RHOB</name>
<sequence length="355" mass="39481">MKHVLGTSPAVADCFSTSIRISYELLAPVKVLRKELGLTPNDIAVLTALISFAPRDKAQPTALTIVFPSNEVLSERANGLDERTIRRCIARLVSAGLIARKTSANRKRFPLRFGGAIRDAFGFDLLPLVKDHDTLCERAKQVSQLNQDLVSLRSKALALRAAAMHAPNLSPGQLEILATARNTLRRMTLTVDQATATIGTIEQILRSTGSDKSAEQDKNVAPDTVMPDELTATDGQNVRHIDASKKELKTYARAKVIARPYAGRDSYPMNKETDHMEWRDFKHVACFFPEEPSTRETFKRTLFELGKVTRVTHEKLMQAMRHIAPGRILLAFDCLLAKGDSIRNPEGYFHHLLAT</sequence>
<comment type="caution">
    <text evidence="2">The sequence shown here is derived from an EMBL/GenBank/DDBJ whole genome shotgun (WGS) entry which is preliminary data.</text>
</comment>
<keyword evidence="3" id="KW-1185">Reference proteome</keyword>
<dbReference type="Gene3D" id="1.10.10.10">
    <property type="entry name" value="Winged helix-like DNA-binding domain superfamily/Winged helix DNA-binding domain"/>
    <property type="match status" value="1"/>
</dbReference>
<dbReference type="InterPro" id="IPR005090">
    <property type="entry name" value="RepC_N"/>
</dbReference>
<dbReference type="InterPro" id="IPR036388">
    <property type="entry name" value="WH-like_DNA-bd_sf"/>
</dbReference>
<evidence type="ECO:0000313" key="3">
    <source>
        <dbReference type="Proteomes" id="UP001193501"/>
    </source>
</evidence>
<gene>
    <name evidence="2" type="ORF">GV832_16645</name>
</gene>
<feature type="domain" description="Plasmid replication protein C N-terminal" evidence="1">
    <location>
        <begin position="24"/>
        <end position="162"/>
    </location>
</feature>
<dbReference type="EMBL" id="JAABNR010000019">
    <property type="protein sequence ID" value="NBZ89220.1"/>
    <property type="molecule type" value="Genomic_DNA"/>
</dbReference>